<dbReference type="EMBL" id="JABAHZ010000004">
    <property type="protein sequence ID" value="NLR80471.1"/>
    <property type="molecule type" value="Genomic_DNA"/>
</dbReference>
<protein>
    <submittedName>
        <fullName evidence="9">RagB/SusD family nutrient uptake outer membrane protein</fullName>
    </submittedName>
</protein>
<dbReference type="Pfam" id="PF07980">
    <property type="entry name" value="SusD_RagB"/>
    <property type="match status" value="1"/>
</dbReference>
<dbReference type="Pfam" id="PF14322">
    <property type="entry name" value="SusD-like_3"/>
    <property type="match status" value="1"/>
</dbReference>
<evidence type="ECO:0000256" key="5">
    <source>
        <dbReference type="ARBA" id="ARBA00023237"/>
    </source>
</evidence>
<feature type="chain" id="PRO_5032579338" evidence="6">
    <location>
        <begin position="25"/>
        <end position="520"/>
    </location>
</feature>
<evidence type="ECO:0000256" key="4">
    <source>
        <dbReference type="ARBA" id="ARBA00023136"/>
    </source>
</evidence>
<dbReference type="RefSeq" id="WP_168740141.1">
    <property type="nucleotide sequence ID" value="NZ_JABAHZ010000004.1"/>
</dbReference>
<reference evidence="9 10" key="1">
    <citation type="submission" date="2020-04" db="EMBL/GenBank/DDBJ databases">
        <authorList>
            <person name="Yin C."/>
        </authorList>
    </citation>
    <scope>NUCLEOTIDE SEQUENCE [LARGE SCALE GENOMIC DNA]</scope>
    <source>
        <strain evidence="9 10">Ak56</strain>
    </source>
</reference>
<evidence type="ECO:0000256" key="3">
    <source>
        <dbReference type="ARBA" id="ARBA00022729"/>
    </source>
</evidence>
<comment type="similarity">
    <text evidence="2">Belongs to the SusD family.</text>
</comment>
<proteinExistence type="inferred from homology"/>
<name>A0A847SFA7_9BACT</name>
<keyword evidence="4" id="KW-0472">Membrane</keyword>
<evidence type="ECO:0000259" key="7">
    <source>
        <dbReference type="Pfam" id="PF07980"/>
    </source>
</evidence>
<comment type="subcellular location">
    <subcellularLocation>
        <location evidence="1">Cell outer membrane</location>
    </subcellularLocation>
</comment>
<evidence type="ECO:0000256" key="6">
    <source>
        <dbReference type="SAM" id="SignalP"/>
    </source>
</evidence>
<dbReference type="InterPro" id="IPR012944">
    <property type="entry name" value="SusD_RagB_dom"/>
</dbReference>
<evidence type="ECO:0000313" key="9">
    <source>
        <dbReference type="EMBL" id="NLR80471.1"/>
    </source>
</evidence>
<dbReference type="CDD" id="cd08977">
    <property type="entry name" value="SusD"/>
    <property type="match status" value="1"/>
</dbReference>
<comment type="caution">
    <text evidence="9">The sequence shown here is derived from an EMBL/GenBank/DDBJ whole genome shotgun (WGS) entry which is preliminary data.</text>
</comment>
<dbReference type="AlphaFoldDB" id="A0A847SFA7"/>
<keyword evidence="10" id="KW-1185">Reference proteome</keyword>
<keyword evidence="3 6" id="KW-0732">Signal</keyword>
<dbReference type="GO" id="GO:0009279">
    <property type="term" value="C:cell outer membrane"/>
    <property type="evidence" value="ECO:0007669"/>
    <property type="project" value="UniProtKB-SubCell"/>
</dbReference>
<feature type="domain" description="SusD-like N-terminal" evidence="8">
    <location>
        <begin position="117"/>
        <end position="244"/>
    </location>
</feature>
<evidence type="ECO:0000256" key="2">
    <source>
        <dbReference type="ARBA" id="ARBA00006275"/>
    </source>
</evidence>
<dbReference type="SUPFAM" id="SSF48452">
    <property type="entry name" value="TPR-like"/>
    <property type="match status" value="1"/>
</dbReference>
<keyword evidence="5" id="KW-0998">Cell outer membrane</keyword>
<organism evidence="9 10">
    <name type="scientific">Chitinophaga eiseniae</name>
    <dbReference type="NCBI Taxonomy" id="634771"/>
    <lineage>
        <taxon>Bacteria</taxon>
        <taxon>Pseudomonadati</taxon>
        <taxon>Bacteroidota</taxon>
        <taxon>Chitinophagia</taxon>
        <taxon>Chitinophagales</taxon>
        <taxon>Chitinophagaceae</taxon>
        <taxon>Chitinophaga</taxon>
    </lineage>
</organism>
<sequence>MKCLKNIFTVVAAGLMLSPLVSCRKLLNQDPINSPYSNVFWQNQRDAEQGAAGGYALLRRALTTNTDWDQSMSHFAYGSLPAFEFADYTTYDVRALVKGGDGFSNADFLGSYLDKYHDWSPYYKIITQANIMLHNIPNIPDNQFTDNPTRTRNRFLGEAYFLRAFSYFYMARIWGDVPAVFQYDADPAHSTNIPRTSEKTIIDSCVSDLKNAIRLLPWEYKSGTERAVRANKGAAFGLLAHVYMWKNFLNKGQVISDVTNAIAAVDSVENSGMYQLEPYANYPKVFHGKSNEGIFEINMQAANGEQQIETGFYYSLMKAPFVYNKSSKVDVVNLDLIYSLYDVPSSDVRTNYFFSGLTDNSNAYDVILCKFAGPNRENISYKNPGDNSGASVDANIMLLRYADLLLLRAEAYADQGNEGAALQDINTIRARAQAAPRTADDIDNIKWEVLRERSRELYGEGQRWYDLVRTGFLTNQDLNGGGIFPQSRFDAGGWKWPVGRVLFLNNNVISQNSFWLGKVK</sequence>
<dbReference type="InterPro" id="IPR033985">
    <property type="entry name" value="SusD-like_N"/>
</dbReference>
<accession>A0A847SFA7</accession>
<feature type="domain" description="RagB/SusD" evidence="7">
    <location>
        <begin position="378"/>
        <end position="477"/>
    </location>
</feature>
<evidence type="ECO:0000313" key="10">
    <source>
        <dbReference type="Proteomes" id="UP000552864"/>
    </source>
</evidence>
<gene>
    <name evidence="9" type="ORF">HGH91_17715</name>
</gene>
<evidence type="ECO:0000256" key="1">
    <source>
        <dbReference type="ARBA" id="ARBA00004442"/>
    </source>
</evidence>
<dbReference type="InterPro" id="IPR011990">
    <property type="entry name" value="TPR-like_helical_dom_sf"/>
</dbReference>
<feature type="signal peptide" evidence="6">
    <location>
        <begin position="1"/>
        <end position="24"/>
    </location>
</feature>
<evidence type="ECO:0000259" key="8">
    <source>
        <dbReference type="Pfam" id="PF14322"/>
    </source>
</evidence>
<dbReference type="Gene3D" id="1.25.40.390">
    <property type="match status" value="1"/>
</dbReference>
<dbReference type="Proteomes" id="UP000552864">
    <property type="component" value="Unassembled WGS sequence"/>
</dbReference>